<dbReference type="RefSeq" id="WP_332614795.1">
    <property type="nucleotide sequence ID" value="NZ_JAXGFP010000002.1"/>
</dbReference>
<dbReference type="EMBL" id="JAXGFP010000002">
    <property type="protein sequence ID" value="MEG3183085.1"/>
    <property type="molecule type" value="Genomic_DNA"/>
</dbReference>
<proteinExistence type="predicted"/>
<sequence>MEERFHACFEGGVPVEFVWNGRDHVSGGERSVSTIADVVKECNDQHFELFLRWHDRNEWERGFLCLAPGRERGLVMLPSALYLPPKEESAMGVVAALARYTGIMSSF</sequence>
<organism evidence="1 2">
    <name type="scientific">Novilysobacter erysipheiresistens</name>
    <dbReference type="NCBI Taxonomy" id="1749332"/>
    <lineage>
        <taxon>Bacteria</taxon>
        <taxon>Pseudomonadati</taxon>
        <taxon>Pseudomonadota</taxon>
        <taxon>Gammaproteobacteria</taxon>
        <taxon>Lysobacterales</taxon>
        <taxon>Lysobacteraceae</taxon>
        <taxon>Novilysobacter</taxon>
    </lineage>
</organism>
<keyword evidence="2" id="KW-1185">Reference proteome</keyword>
<reference evidence="1 2" key="1">
    <citation type="journal article" date="2016" name="Int. J. Syst. Evol. Microbiol.">
        <title>Lysobacter erysipheiresistens sp. nov., an antagonist of powdery mildew, isolated from tobacco-cultivated soil.</title>
        <authorList>
            <person name="Xie B."/>
            <person name="Li T."/>
            <person name="Lin X."/>
            <person name="Wang C.J."/>
            <person name="Chen Y.J."/>
            <person name="Liu W.J."/>
            <person name="Zhao Z.W."/>
        </authorList>
    </citation>
    <scope>NUCLEOTIDE SEQUENCE [LARGE SCALE GENOMIC DNA]</scope>
    <source>
        <strain evidence="1 2">RS-LYSO-3</strain>
    </source>
</reference>
<dbReference type="Proteomes" id="UP001355056">
    <property type="component" value="Unassembled WGS sequence"/>
</dbReference>
<evidence type="ECO:0000313" key="2">
    <source>
        <dbReference type="Proteomes" id="UP001355056"/>
    </source>
</evidence>
<comment type="caution">
    <text evidence="1">The sequence shown here is derived from an EMBL/GenBank/DDBJ whole genome shotgun (WGS) entry which is preliminary data.</text>
</comment>
<gene>
    <name evidence="1" type="ORF">SNE34_03540</name>
</gene>
<name>A0ABU7YVZ3_9GAMM</name>
<evidence type="ECO:0000313" key="1">
    <source>
        <dbReference type="EMBL" id="MEG3183085.1"/>
    </source>
</evidence>
<protein>
    <submittedName>
        <fullName evidence="1">Uncharacterized protein</fullName>
    </submittedName>
</protein>
<accession>A0ABU7YVZ3</accession>